<proteinExistence type="predicted"/>
<dbReference type="InterPro" id="IPR012337">
    <property type="entry name" value="RNaseH-like_sf"/>
</dbReference>
<feature type="region of interest" description="Disordered" evidence="1">
    <location>
        <begin position="731"/>
        <end position="758"/>
    </location>
</feature>
<comment type="caution">
    <text evidence="2">The sequence shown here is derived from an EMBL/GenBank/DDBJ whole genome shotgun (WGS) entry which is preliminary data.</text>
</comment>
<accession>A0ABN8P2E0</accession>
<reference evidence="2 3" key="1">
    <citation type="submission" date="2022-05" db="EMBL/GenBank/DDBJ databases">
        <authorList>
            <consortium name="Genoscope - CEA"/>
            <person name="William W."/>
        </authorList>
    </citation>
    <scope>NUCLEOTIDE SEQUENCE [LARGE SCALE GENOMIC DNA]</scope>
</reference>
<organism evidence="2 3">
    <name type="scientific">Porites lobata</name>
    <dbReference type="NCBI Taxonomy" id="104759"/>
    <lineage>
        <taxon>Eukaryota</taxon>
        <taxon>Metazoa</taxon>
        <taxon>Cnidaria</taxon>
        <taxon>Anthozoa</taxon>
        <taxon>Hexacorallia</taxon>
        <taxon>Scleractinia</taxon>
        <taxon>Fungiina</taxon>
        <taxon>Poritidae</taxon>
        <taxon>Porites</taxon>
    </lineage>
</organism>
<protein>
    <recommendedName>
        <fullName evidence="4">Zinc finger protein 862</fullName>
    </recommendedName>
</protein>
<name>A0ABN8P2E0_9CNID</name>
<sequence>QIAEIYKQFPDAPPSKLHHYMLCMQKHCTDISNEEHNRIKVERNREKFHRSWLGNKSISFCQQTAMFWPVYIEGEGFYCLLCKKHQTANAQNKEVKFTMEPSVRIKEQSLKSHVECSAHQRAVSGELLNRVSYFQHQLDRAAEVEDDVYFNAFYAMYWLAKHCIANKQVNSLIMLLEHLGCEVKGFQHRSAGSEREIIQLIAKIIQDQIVDQVKSCPTYGILMDDMTDVTSKEQMILFIQYYCRKEEKGKTKFLSVESVLDQSDSSSANAETLFQVFSKKLNELGLDETKVGGMASDGASVMLGRNNGVAAKLKAIAPSVIAVHCVCHRLALACADSNQELSYIEKVTTYLTELWKLFEYSNQKMAVFMKTQLNLINLQLLPSVKKKTAKKIKKACKTRWLSTDSAVRSAVENYPAIIQTLLKLEGKCATSAGLLRHMNTAKFLSTMYILRSVLPILSDVSKAFQRSVVNFSRMKPCVDSAKAALKEIQRSQSPIEEFKSATEKLKEADLLDFEVPDRVVEDMKSLFVKYTDALMKNIDDRFKESMPVVTALSIFDPLLMPSAGDVKSYGLLEVELIGKHFFPEDVDQQERVKAEWGKLKYDILDWKTKIPKEIKEGTTKTTEQLPTPTEWCLSRILQMRCALGSLYQCISKIAEVALTLPVSNAWPERGASKIKLIKSRLRSRLKNDLLNSLLQISINGLDVFSKENDDVIRRAVKLWMKVKKRKKVAYKTSGGSVGPQAGQNDNEQAKSVTQADVGTQTEQDFVGLVESEKEQEAIAAKVFCLDEENEGSDSEADDSGWEDDDEDTGDYFYD</sequence>
<dbReference type="PANTHER" id="PTHR46880">
    <property type="entry name" value="RAS-ASSOCIATING DOMAIN-CONTAINING PROTEIN"/>
    <property type="match status" value="1"/>
</dbReference>
<evidence type="ECO:0008006" key="4">
    <source>
        <dbReference type="Google" id="ProtNLM"/>
    </source>
</evidence>
<gene>
    <name evidence="2" type="ORF">PLOB_00032377</name>
</gene>
<feature type="non-terminal residue" evidence="2">
    <location>
        <position position="1"/>
    </location>
</feature>
<keyword evidence="3" id="KW-1185">Reference proteome</keyword>
<dbReference type="PANTHER" id="PTHR46880:SF5">
    <property type="entry name" value="DUF4371 DOMAIN-CONTAINING PROTEIN"/>
    <property type="match status" value="1"/>
</dbReference>
<feature type="region of interest" description="Disordered" evidence="1">
    <location>
        <begin position="783"/>
        <end position="814"/>
    </location>
</feature>
<dbReference type="EMBL" id="CALNXK010000042">
    <property type="protein sequence ID" value="CAH3126376.1"/>
    <property type="molecule type" value="Genomic_DNA"/>
</dbReference>
<feature type="compositionally biased region" description="Polar residues" evidence="1">
    <location>
        <begin position="741"/>
        <end position="758"/>
    </location>
</feature>
<evidence type="ECO:0000313" key="2">
    <source>
        <dbReference type="EMBL" id="CAH3126376.1"/>
    </source>
</evidence>
<evidence type="ECO:0000313" key="3">
    <source>
        <dbReference type="Proteomes" id="UP001159405"/>
    </source>
</evidence>
<feature type="compositionally biased region" description="Acidic residues" evidence="1">
    <location>
        <begin position="785"/>
        <end position="814"/>
    </location>
</feature>
<evidence type="ECO:0000256" key="1">
    <source>
        <dbReference type="SAM" id="MobiDB-lite"/>
    </source>
</evidence>
<dbReference type="SUPFAM" id="SSF53098">
    <property type="entry name" value="Ribonuclease H-like"/>
    <property type="match status" value="1"/>
</dbReference>
<dbReference type="Proteomes" id="UP001159405">
    <property type="component" value="Unassembled WGS sequence"/>
</dbReference>